<keyword evidence="1" id="KW-0472">Membrane</keyword>
<sequence length="89" mass="10456">MCGWVKVFCVLGTPMQTQTQMQIQMRIQMEMEMQMSYWHQRGAAVVLPFLGLLLGIKFEMKMTRTVRRMQQCRGPKWEKAKKAAENEGK</sequence>
<dbReference type="AlphaFoldDB" id="Q6ILH4"/>
<keyword evidence="1" id="KW-1133">Transmembrane helix</keyword>
<gene>
    <name evidence="2" type="ORF">HDC09443</name>
</gene>
<evidence type="ECO:0000256" key="1">
    <source>
        <dbReference type="SAM" id="Phobius"/>
    </source>
</evidence>
<keyword evidence="1" id="KW-0812">Transmembrane</keyword>
<proteinExistence type="predicted"/>
<dbReference type="EMBL" id="BK002042">
    <property type="protein sequence ID" value="DAA02887.1"/>
    <property type="molecule type" value="Genomic_DNA"/>
</dbReference>
<accession>Q6ILH4</accession>
<protein>
    <submittedName>
        <fullName evidence="2">HDC09443</fullName>
    </submittedName>
</protein>
<reference evidence="2" key="1">
    <citation type="journal article" date="2003" name="Genome Biol.">
        <title>An integrated gene annotation and transcriptional profiling approach towards the full gene content of the Drosophila genome.</title>
        <authorList>
            <person name="Hild M."/>
            <person name="Beckmann B."/>
            <person name="Haas S.A."/>
            <person name="Koch B."/>
            <person name="Solovyev V."/>
            <person name="Busold C."/>
            <person name="Fellenberg K."/>
            <person name="Boutros M."/>
            <person name="Vingron M."/>
            <person name="Sauer F."/>
            <person name="Hoheisel J.D."/>
            <person name="Paro R."/>
        </authorList>
    </citation>
    <scope>NUCLEOTIDE SEQUENCE</scope>
</reference>
<evidence type="ECO:0000313" key="2">
    <source>
        <dbReference type="EMBL" id="DAA02887.1"/>
    </source>
</evidence>
<organism evidence="2">
    <name type="scientific">Drosophila melanogaster</name>
    <name type="common">Fruit fly</name>
    <dbReference type="NCBI Taxonomy" id="7227"/>
    <lineage>
        <taxon>Eukaryota</taxon>
        <taxon>Metazoa</taxon>
        <taxon>Ecdysozoa</taxon>
        <taxon>Arthropoda</taxon>
        <taxon>Hexapoda</taxon>
        <taxon>Insecta</taxon>
        <taxon>Pterygota</taxon>
        <taxon>Neoptera</taxon>
        <taxon>Endopterygota</taxon>
        <taxon>Diptera</taxon>
        <taxon>Brachycera</taxon>
        <taxon>Muscomorpha</taxon>
        <taxon>Ephydroidea</taxon>
        <taxon>Drosophilidae</taxon>
        <taxon>Drosophila</taxon>
        <taxon>Sophophora</taxon>
    </lineage>
</organism>
<name>Q6ILH4_DROME</name>
<feature type="transmembrane region" description="Helical" evidence="1">
    <location>
        <begin position="38"/>
        <end position="58"/>
    </location>
</feature>